<feature type="transmembrane region" description="Helical" evidence="1">
    <location>
        <begin position="12"/>
        <end position="30"/>
    </location>
</feature>
<protein>
    <submittedName>
        <fullName evidence="2">Uncharacterized protein</fullName>
    </submittedName>
</protein>
<reference evidence="2 3" key="1">
    <citation type="journal article" date="2019" name="Int. J. Syst. Evol. Microbiol.">
        <title>The Global Catalogue of Microorganisms (GCM) 10K type strain sequencing project: providing services to taxonomists for standard genome sequencing and annotation.</title>
        <authorList>
            <consortium name="The Broad Institute Genomics Platform"/>
            <consortium name="The Broad Institute Genome Sequencing Center for Infectious Disease"/>
            <person name="Wu L."/>
            <person name="Ma J."/>
        </authorList>
    </citation>
    <scope>NUCLEOTIDE SEQUENCE [LARGE SCALE GENOMIC DNA]</scope>
    <source>
        <strain evidence="2 3">CGMCC 1.12553</strain>
    </source>
</reference>
<dbReference type="AlphaFoldDB" id="A0ABD5PCV1"/>
<sequence length="69" mass="7726">MSPLRTPPPFPNEADLVVLSVVFMSSLLLTRPAVRERTWLRWPLVLAGVYGVVVLCLNGLNLLGRHGWM</sequence>
<comment type="caution">
    <text evidence="2">The sequence shown here is derived from an EMBL/GenBank/DDBJ whole genome shotgun (WGS) entry which is preliminary data.</text>
</comment>
<feature type="transmembrane region" description="Helical" evidence="1">
    <location>
        <begin position="42"/>
        <end position="63"/>
    </location>
</feature>
<evidence type="ECO:0000313" key="2">
    <source>
        <dbReference type="EMBL" id="MFC4358583.1"/>
    </source>
</evidence>
<keyword evidence="1" id="KW-0812">Transmembrane</keyword>
<evidence type="ECO:0000313" key="3">
    <source>
        <dbReference type="Proteomes" id="UP001595921"/>
    </source>
</evidence>
<accession>A0ABD5PCV1</accession>
<dbReference type="RefSeq" id="WP_267623642.1">
    <property type="nucleotide sequence ID" value="NZ_JAODIW010000008.1"/>
</dbReference>
<keyword evidence="1" id="KW-1133">Transmembrane helix</keyword>
<dbReference type="Proteomes" id="UP001595921">
    <property type="component" value="Unassembled WGS sequence"/>
</dbReference>
<gene>
    <name evidence="2" type="ORF">ACFO0N_11590</name>
</gene>
<name>A0ABD5PCV1_9EURY</name>
<keyword evidence="3" id="KW-1185">Reference proteome</keyword>
<keyword evidence="1" id="KW-0472">Membrane</keyword>
<proteinExistence type="predicted"/>
<evidence type="ECO:0000256" key="1">
    <source>
        <dbReference type="SAM" id="Phobius"/>
    </source>
</evidence>
<dbReference type="EMBL" id="JBHSDS010000006">
    <property type="protein sequence ID" value="MFC4358583.1"/>
    <property type="molecule type" value="Genomic_DNA"/>
</dbReference>
<organism evidence="2 3">
    <name type="scientific">Halobium salinum</name>
    <dbReference type="NCBI Taxonomy" id="1364940"/>
    <lineage>
        <taxon>Archaea</taxon>
        <taxon>Methanobacteriati</taxon>
        <taxon>Methanobacteriota</taxon>
        <taxon>Stenosarchaea group</taxon>
        <taxon>Halobacteria</taxon>
        <taxon>Halobacteriales</taxon>
        <taxon>Haloferacaceae</taxon>
        <taxon>Halobium</taxon>
    </lineage>
</organism>